<keyword evidence="1" id="KW-0732">Signal</keyword>
<dbReference type="PROSITE" id="PS50983">
    <property type="entry name" value="FE_B12_PBP"/>
    <property type="match status" value="1"/>
</dbReference>
<dbReference type="SUPFAM" id="SSF53807">
    <property type="entry name" value="Helical backbone' metal receptor"/>
    <property type="match status" value="1"/>
</dbReference>
<sequence length="275" mass="29501">MKKHIVILILLATLQTAMSAPPKRIITLNNTLTETVDALGLGKNLVAVDVTSTYPAYVTKLPKASKNRSVSAEGLLSFNPDIVLAAEGGINKEIEYQLTAAGIKVIQIKQVYSPAGTYQLIKDVAAALQVPAKGSALIKLLQAKVNKAISFVKQHPKKTKVLFIYARGTGVMMVAGKKTSIDAMINLAGGQNAVTGFDDFKPFTTEALVEANPDMILMFDFGFSSLGGTESILKIPGMLQTNAGKSKRIVQMDSNLLVGFSTRLDQAVIQLHKKL</sequence>
<keyword evidence="4" id="KW-1185">Reference proteome</keyword>
<dbReference type="RefSeq" id="WP_345331041.1">
    <property type="nucleotide sequence ID" value="NZ_BAABJI010000002.1"/>
</dbReference>
<dbReference type="Gene3D" id="3.40.50.1980">
    <property type="entry name" value="Nitrogenase molybdenum iron protein domain"/>
    <property type="match status" value="2"/>
</dbReference>
<feature type="chain" id="PRO_5046848159" evidence="1">
    <location>
        <begin position="20"/>
        <end position="275"/>
    </location>
</feature>
<evidence type="ECO:0000313" key="3">
    <source>
        <dbReference type="EMBL" id="GAA4916322.1"/>
    </source>
</evidence>
<comment type="caution">
    <text evidence="3">The sequence shown here is derived from an EMBL/GenBank/DDBJ whole genome shotgun (WGS) entry which is preliminary data.</text>
</comment>
<dbReference type="InterPro" id="IPR050902">
    <property type="entry name" value="ABC_Transporter_SBP"/>
</dbReference>
<dbReference type="PANTHER" id="PTHR30535:SF4">
    <property type="entry name" value="HEMIN-BINDING PERIPLASMIC PROTEIN HMUT"/>
    <property type="match status" value="1"/>
</dbReference>
<gene>
    <name evidence="3" type="ORF">GCM10023313_19880</name>
</gene>
<dbReference type="InterPro" id="IPR002491">
    <property type="entry name" value="ABC_transptr_periplasmic_BD"/>
</dbReference>
<evidence type="ECO:0000313" key="4">
    <source>
        <dbReference type="Proteomes" id="UP001501436"/>
    </source>
</evidence>
<name>A0ABP9FWX2_9SPHI</name>
<feature type="domain" description="Fe/B12 periplasmic-binding" evidence="2">
    <location>
        <begin position="24"/>
        <end position="275"/>
    </location>
</feature>
<dbReference type="Proteomes" id="UP001501436">
    <property type="component" value="Unassembled WGS sequence"/>
</dbReference>
<dbReference type="PANTHER" id="PTHR30535">
    <property type="entry name" value="VITAMIN B12-BINDING PROTEIN"/>
    <property type="match status" value="1"/>
</dbReference>
<feature type="signal peptide" evidence="1">
    <location>
        <begin position="1"/>
        <end position="19"/>
    </location>
</feature>
<evidence type="ECO:0000256" key="1">
    <source>
        <dbReference type="SAM" id="SignalP"/>
    </source>
</evidence>
<protein>
    <submittedName>
        <fullName evidence="3">Hemin ABC transporter substrate-binding protein</fullName>
    </submittedName>
</protein>
<accession>A0ABP9FWX2</accession>
<dbReference type="Pfam" id="PF01497">
    <property type="entry name" value="Peripla_BP_2"/>
    <property type="match status" value="1"/>
</dbReference>
<evidence type="ECO:0000259" key="2">
    <source>
        <dbReference type="PROSITE" id="PS50983"/>
    </source>
</evidence>
<reference evidence="4" key="1">
    <citation type="journal article" date="2019" name="Int. J. Syst. Evol. Microbiol.">
        <title>The Global Catalogue of Microorganisms (GCM) 10K type strain sequencing project: providing services to taxonomists for standard genome sequencing and annotation.</title>
        <authorList>
            <consortium name="The Broad Institute Genomics Platform"/>
            <consortium name="The Broad Institute Genome Sequencing Center for Infectious Disease"/>
            <person name="Wu L."/>
            <person name="Ma J."/>
        </authorList>
    </citation>
    <scope>NUCLEOTIDE SEQUENCE [LARGE SCALE GENOMIC DNA]</scope>
    <source>
        <strain evidence="4">JCM 18283</strain>
    </source>
</reference>
<organism evidence="3 4">
    <name type="scientific">Mucilaginibacter defluvii</name>
    <dbReference type="NCBI Taxonomy" id="1196019"/>
    <lineage>
        <taxon>Bacteria</taxon>
        <taxon>Pseudomonadati</taxon>
        <taxon>Bacteroidota</taxon>
        <taxon>Sphingobacteriia</taxon>
        <taxon>Sphingobacteriales</taxon>
        <taxon>Sphingobacteriaceae</taxon>
        <taxon>Mucilaginibacter</taxon>
    </lineage>
</organism>
<dbReference type="EMBL" id="BAABJI010000002">
    <property type="protein sequence ID" value="GAA4916322.1"/>
    <property type="molecule type" value="Genomic_DNA"/>
</dbReference>
<proteinExistence type="predicted"/>